<proteinExistence type="predicted"/>
<organism evidence="1 2">
    <name type="scientific">Vibrio proteolyticus NBRC 13287</name>
    <dbReference type="NCBI Taxonomy" id="1219065"/>
    <lineage>
        <taxon>Bacteria</taxon>
        <taxon>Pseudomonadati</taxon>
        <taxon>Pseudomonadota</taxon>
        <taxon>Gammaproteobacteria</taxon>
        <taxon>Vibrionales</taxon>
        <taxon>Vibrionaceae</taxon>
        <taxon>Vibrio</taxon>
    </lineage>
</organism>
<dbReference type="RefSeq" id="WP_021705404.1">
    <property type="nucleotide sequence ID" value="NZ_BATJ01000008.1"/>
</dbReference>
<dbReference type="AlphaFoldDB" id="U2ZIB3"/>
<gene>
    <name evidence="1" type="ORF">VPR01S_08_00140</name>
</gene>
<evidence type="ECO:0000313" key="2">
    <source>
        <dbReference type="Proteomes" id="UP000016570"/>
    </source>
</evidence>
<sequence>MKLENRSQLMEYLGAEQRNTVWSWCAINEAEKKVYLSVWTDFKIKVNGRMAYILQEPDWGVNEAGHFSAARNDHDEKFKKIFLDEYEPYGYFVEVKDKNAVPREILYTKTSFIFSLELELLESGVIIGYPKQRIEIK</sequence>
<name>U2ZIB3_VIBPR</name>
<reference evidence="1 2" key="1">
    <citation type="submission" date="2013-09" db="EMBL/GenBank/DDBJ databases">
        <title>Whole genome shotgun sequence of Vibrio proteolyticus NBRC 13287.</title>
        <authorList>
            <person name="Isaki S."/>
            <person name="Hosoyama A."/>
            <person name="Numata M."/>
            <person name="Hashimoto M."/>
            <person name="Hosoyama Y."/>
            <person name="Tsuchikane K."/>
            <person name="Noguchi M."/>
            <person name="Hirakata S."/>
            <person name="Ichikawa N."/>
            <person name="Ohji S."/>
            <person name="Yamazoe A."/>
            <person name="Fujita N."/>
        </authorList>
    </citation>
    <scope>NUCLEOTIDE SEQUENCE [LARGE SCALE GENOMIC DNA]</scope>
    <source>
        <strain evidence="1 2">NBRC 13287</strain>
    </source>
</reference>
<dbReference type="Proteomes" id="UP000016570">
    <property type="component" value="Unassembled WGS sequence"/>
</dbReference>
<protein>
    <submittedName>
        <fullName evidence="1">Uncharacterized protein</fullName>
    </submittedName>
</protein>
<keyword evidence="2" id="KW-1185">Reference proteome</keyword>
<comment type="caution">
    <text evidence="1">The sequence shown here is derived from an EMBL/GenBank/DDBJ whole genome shotgun (WGS) entry which is preliminary data.</text>
</comment>
<evidence type="ECO:0000313" key="1">
    <source>
        <dbReference type="EMBL" id="GAD67431.1"/>
    </source>
</evidence>
<accession>U2ZIB3</accession>
<dbReference type="EMBL" id="BATJ01000008">
    <property type="protein sequence ID" value="GAD67431.1"/>
    <property type="molecule type" value="Genomic_DNA"/>
</dbReference>